<dbReference type="STRING" id="857293.CAAU_1479"/>
<gene>
    <name evidence="2" type="ORF">CAAU_1479</name>
</gene>
<dbReference type="InterPro" id="IPR050243">
    <property type="entry name" value="PHP_phosphatase"/>
</dbReference>
<dbReference type="Proteomes" id="UP000007652">
    <property type="component" value="Unassembled WGS sequence"/>
</dbReference>
<dbReference type="PANTHER" id="PTHR36928:SF1">
    <property type="entry name" value="PHOSPHATASE YCDX-RELATED"/>
    <property type="match status" value="1"/>
</dbReference>
<sequence length="243" mass="27382">MRVIADYHTHTKYSHGKGSIRDNIVEAINKGLKKIVIADHGPGHWLYGVNKKDLYKMRDEIERLKTEFKEIEILLGIEANIISVDGELDVDDEVISLLDVLLVGFHNGAFFKGVRDWRELYFKNKLSRIVPILQRDARITNTIAMVKAIKNYNIDIITHPGAKVDIDTREIAKAAAERGTLLEINSSHGFLNVDYVKIAMKENVNFVINSDAHKPKDVGKVDDGIAIALRAGLPFDRIINIES</sequence>
<evidence type="ECO:0000313" key="2">
    <source>
        <dbReference type="EMBL" id="CCJ33563.1"/>
    </source>
</evidence>
<dbReference type="GO" id="GO:0008270">
    <property type="term" value="F:zinc ion binding"/>
    <property type="evidence" value="ECO:0007669"/>
    <property type="project" value="TreeGrafter"/>
</dbReference>
<dbReference type="Gene3D" id="3.20.20.140">
    <property type="entry name" value="Metal-dependent hydrolases"/>
    <property type="match status" value="1"/>
</dbReference>
<dbReference type="Pfam" id="PF02811">
    <property type="entry name" value="PHP"/>
    <property type="match status" value="1"/>
</dbReference>
<dbReference type="OrthoDB" id="9808747at2"/>
<comment type="caution">
    <text evidence="2">The sequence shown here is derived from an EMBL/GenBank/DDBJ whole genome shotgun (WGS) entry which is preliminary data.</text>
</comment>
<dbReference type="RefSeq" id="WP_008908827.1">
    <property type="nucleotide sequence ID" value="NZ_CAKP01000082.1"/>
</dbReference>
<reference evidence="2 3" key="1">
    <citation type="journal article" date="2011" name="J. Bacteriol.">
        <title>Draft genome sequence of Caloramator australicus strain RC3T, a thermoanaerobe from the Great Artesian Basin of Australia.</title>
        <authorList>
            <person name="Ogg C.D."/>
            <person name="Patel B.K.C."/>
        </authorList>
    </citation>
    <scope>NUCLEOTIDE SEQUENCE [LARGE SCALE GENOMIC DNA]</scope>
    <source>
        <strain evidence="2 3">RC3</strain>
    </source>
</reference>
<feature type="domain" description="Polymerase/histidinol phosphatase N-terminal" evidence="1">
    <location>
        <begin position="5"/>
        <end position="83"/>
    </location>
</feature>
<dbReference type="GO" id="GO:0042578">
    <property type="term" value="F:phosphoric ester hydrolase activity"/>
    <property type="evidence" value="ECO:0007669"/>
    <property type="project" value="TreeGrafter"/>
</dbReference>
<dbReference type="InterPro" id="IPR004013">
    <property type="entry name" value="PHP_dom"/>
</dbReference>
<dbReference type="InterPro" id="IPR003141">
    <property type="entry name" value="Pol/His_phosphatase_N"/>
</dbReference>
<dbReference type="AlphaFoldDB" id="I7KUG4"/>
<protein>
    <submittedName>
        <fullName evidence="2">Histidinol phosphatase and related hydrolases of the PHP family</fullName>
    </submittedName>
</protein>
<dbReference type="SMART" id="SM00481">
    <property type="entry name" value="POLIIIAc"/>
    <property type="match status" value="1"/>
</dbReference>
<keyword evidence="2" id="KW-0378">Hydrolase</keyword>
<dbReference type="GO" id="GO:0005829">
    <property type="term" value="C:cytosol"/>
    <property type="evidence" value="ECO:0007669"/>
    <property type="project" value="TreeGrafter"/>
</dbReference>
<keyword evidence="3" id="KW-1185">Reference proteome</keyword>
<evidence type="ECO:0000259" key="1">
    <source>
        <dbReference type="SMART" id="SM00481"/>
    </source>
</evidence>
<accession>I7KUG4</accession>
<dbReference type="EMBL" id="CAKP01000082">
    <property type="protein sequence ID" value="CCJ33563.1"/>
    <property type="molecule type" value="Genomic_DNA"/>
</dbReference>
<organism evidence="2 3">
    <name type="scientific">Caloramator australicus RC3</name>
    <dbReference type="NCBI Taxonomy" id="857293"/>
    <lineage>
        <taxon>Bacteria</taxon>
        <taxon>Bacillati</taxon>
        <taxon>Bacillota</taxon>
        <taxon>Clostridia</taxon>
        <taxon>Eubacteriales</taxon>
        <taxon>Clostridiaceae</taxon>
        <taxon>Caloramator</taxon>
    </lineage>
</organism>
<dbReference type="InterPro" id="IPR016195">
    <property type="entry name" value="Pol/histidinol_Pase-like"/>
</dbReference>
<name>I7KUG4_9CLOT</name>
<dbReference type="eggNOG" id="COG1387">
    <property type="taxonomic scope" value="Bacteria"/>
</dbReference>
<dbReference type="PANTHER" id="PTHR36928">
    <property type="entry name" value="PHOSPHATASE YCDX-RELATED"/>
    <property type="match status" value="1"/>
</dbReference>
<dbReference type="SUPFAM" id="SSF89550">
    <property type="entry name" value="PHP domain-like"/>
    <property type="match status" value="1"/>
</dbReference>
<evidence type="ECO:0000313" key="3">
    <source>
        <dbReference type="Proteomes" id="UP000007652"/>
    </source>
</evidence>
<proteinExistence type="predicted"/>